<dbReference type="SUPFAM" id="SSF52540">
    <property type="entry name" value="P-loop containing nucleoside triphosphate hydrolases"/>
    <property type="match status" value="1"/>
</dbReference>
<dbReference type="InterPro" id="IPR031157">
    <property type="entry name" value="G_TR_CS"/>
</dbReference>
<dbReference type="InterPro" id="IPR035647">
    <property type="entry name" value="EFG_III/V"/>
</dbReference>
<name>A0AAV4A8Y8_9GAST</name>
<dbReference type="GO" id="GO:0003746">
    <property type="term" value="F:translation elongation factor activity"/>
    <property type="evidence" value="ECO:0007669"/>
    <property type="project" value="UniProtKB-KW"/>
</dbReference>
<keyword evidence="4" id="KW-0496">Mitochondrion</keyword>
<dbReference type="GO" id="GO:0003924">
    <property type="term" value="F:GTPase activity"/>
    <property type="evidence" value="ECO:0007669"/>
    <property type="project" value="InterPro"/>
</dbReference>
<reference evidence="7 8" key="1">
    <citation type="journal article" date="2021" name="Elife">
        <title>Chloroplast acquisition without the gene transfer in kleptoplastic sea slugs, Plakobranchus ocellatus.</title>
        <authorList>
            <person name="Maeda T."/>
            <person name="Takahashi S."/>
            <person name="Yoshida T."/>
            <person name="Shimamura S."/>
            <person name="Takaki Y."/>
            <person name="Nagai Y."/>
            <person name="Toyoda A."/>
            <person name="Suzuki Y."/>
            <person name="Arimoto A."/>
            <person name="Ishii H."/>
            <person name="Satoh N."/>
            <person name="Nishiyama T."/>
            <person name="Hasebe M."/>
            <person name="Maruyama T."/>
            <person name="Minagawa J."/>
            <person name="Obokata J."/>
            <person name="Shigenobu S."/>
        </authorList>
    </citation>
    <scope>NUCLEOTIDE SEQUENCE [LARGE SCALE GENOMIC DNA]</scope>
</reference>
<dbReference type="InterPro" id="IPR005225">
    <property type="entry name" value="Small_GTP-bd"/>
</dbReference>
<dbReference type="PANTHER" id="PTHR43261">
    <property type="entry name" value="TRANSLATION ELONGATION FACTOR G-RELATED"/>
    <property type="match status" value="1"/>
</dbReference>
<proteinExistence type="predicted"/>
<evidence type="ECO:0000313" key="7">
    <source>
        <dbReference type="EMBL" id="GFO04114.1"/>
    </source>
</evidence>
<keyword evidence="8" id="KW-1185">Reference proteome</keyword>
<dbReference type="SUPFAM" id="SSF54211">
    <property type="entry name" value="Ribosomal protein S5 domain 2-like"/>
    <property type="match status" value="1"/>
</dbReference>
<dbReference type="SUPFAM" id="SSF50447">
    <property type="entry name" value="Translation proteins"/>
    <property type="match status" value="1"/>
</dbReference>
<dbReference type="PROSITE" id="PS00301">
    <property type="entry name" value="G_TR_1"/>
    <property type="match status" value="1"/>
</dbReference>
<dbReference type="InterPro" id="IPR027417">
    <property type="entry name" value="P-loop_NTPase"/>
</dbReference>
<keyword evidence="2" id="KW-0251">Elongation factor</keyword>
<dbReference type="GO" id="GO:0005759">
    <property type="term" value="C:mitochondrial matrix"/>
    <property type="evidence" value="ECO:0007669"/>
    <property type="project" value="UniProtKB-ARBA"/>
</dbReference>
<evidence type="ECO:0000313" key="8">
    <source>
        <dbReference type="Proteomes" id="UP000735302"/>
    </source>
</evidence>
<keyword evidence="5" id="KW-0342">GTP-binding</keyword>
<evidence type="ECO:0000256" key="4">
    <source>
        <dbReference type="ARBA" id="ARBA00023128"/>
    </source>
</evidence>
<dbReference type="Gene3D" id="2.40.30.10">
    <property type="entry name" value="Translation factors"/>
    <property type="match status" value="1"/>
</dbReference>
<dbReference type="Gene3D" id="3.40.50.300">
    <property type="entry name" value="P-loop containing nucleotide triphosphate hydrolases"/>
    <property type="match status" value="1"/>
</dbReference>
<dbReference type="InterPro" id="IPR020568">
    <property type="entry name" value="Ribosomal_Su5_D2-typ_SF"/>
</dbReference>
<dbReference type="Pfam" id="PF00009">
    <property type="entry name" value="GTP_EFTU"/>
    <property type="match status" value="1"/>
</dbReference>
<dbReference type="FunFam" id="3.40.50.300:FF:000514">
    <property type="entry name" value="Ribosome-releasing factor 2, mitochondrial"/>
    <property type="match status" value="1"/>
</dbReference>
<evidence type="ECO:0000256" key="5">
    <source>
        <dbReference type="ARBA" id="ARBA00023134"/>
    </source>
</evidence>
<dbReference type="InterPro" id="IPR014721">
    <property type="entry name" value="Ribsml_uS5_D2-typ_fold_subgr"/>
</dbReference>
<dbReference type="InterPro" id="IPR000795">
    <property type="entry name" value="T_Tr_GTP-bd_dom"/>
</dbReference>
<dbReference type="SUPFAM" id="SSF54980">
    <property type="entry name" value="EF-G C-terminal domain-like"/>
    <property type="match status" value="1"/>
</dbReference>
<dbReference type="PRINTS" id="PR00315">
    <property type="entry name" value="ELONGATNFCT"/>
</dbReference>
<evidence type="ECO:0000256" key="1">
    <source>
        <dbReference type="ARBA" id="ARBA00022741"/>
    </source>
</evidence>
<dbReference type="GO" id="GO:0005525">
    <property type="term" value="F:GTP binding"/>
    <property type="evidence" value="ECO:0007669"/>
    <property type="project" value="UniProtKB-KW"/>
</dbReference>
<feature type="domain" description="Tr-type G" evidence="6">
    <location>
        <begin position="2"/>
        <end position="289"/>
    </location>
</feature>
<keyword evidence="3" id="KW-0648">Protein biosynthesis</keyword>
<dbReference type="Pfam" id="PF22042">
    <property type="entry name" value="EF-G_D2"/>
    <property type="match status" value="1"/>
</dbReference>
<dbReference type="CDD" id="cd16262">
    <property type="entry name" value="EFG_III"/>
    <property type="match status" value="1"/>
</dbReference>
<evidence type="ECO:0000259" key="6">
    <source>
        <dbReference type="PROSITE" id="PS51722"/>
    </source>
</evidence>
<gene>
    <name evidence="7" type="ORF">PoB_003061900</name>
</gene>
<dbReference type="InterPro" id="IPR041095">
    <property type="entry name" value="EFG_II"/>
</dbReference>
<dbReference type="Pfam" id="PF03764">
    <property type="entry name" value="EFG_IV"/>
    <property type="match status" value="1"/>
</dbReference>
<dbReference type="Proteomes" id="UP000735302">
    <property type="component" value="Unassembled WGS sequence"/>
</dbReference>
<dbReference type="InterPro" id="IPR009000">
    <property type="entry name" value="Transl_B-barrel_sf"/>
</dbReference>
<dbReference type="SMART" id="SM00889">
    <property type="entry name" value="EFG_IV"/>
    <property type="match status" value="1"/>
</dbReference>
<protein>
    <submittedName>
        <fullName evidence="7">Ribosome-releasing factor 2, mitochondrial</fullName>
    </submittedName>
</protein>
<dbReference type="Gene3D" id="3.30.230.10">
    <property type="match status" value="1"/>
</dbReference>
<dbReference type="InterPro" id="IPR005517">
    <property type="entry name" value="Transl_elong_EFG/EF2_IV"/>
</dbReference>
<dbReference type="FunFam" id="3.30.70.870:FF:000001">
    <property type="entry name" value="Elongation factor G"/>
    <property type="match status" value="1"/>
</dbReference>
<dbReference type="PANTHER" id="PTHR43261:SF1">
    <property type="entry name" value="RIBOSOME-RELEASING FACTOR 2, MITOCHONDRIAL"/>
    <property type="match status" value="1"/>
</dbReference>
<dbReference type="GO" id="GO:0032543">
    <property type="term" value="P:mitochondrial translation"/>
    <property type="evidence" value="ECO:0007669"/>
    <property type="project" value="TreeGrafter"/>
</dbReference>
<dbReference type="CDD" id="cd01886">
    <property type="entry name" value="EF-G"/>
    <property type="match status" value="1"/>
</dbReference>
<organism evidence="7 8">
    <name type="scientific">Plakobranchus ocellatus</name>
    <dbReference type="NCBI Taxonomy" id="259542"/>
    <lineage>
        <taxon>Eukaryota</taxon>
        <taxon>Metazoa</taxon>
        <taxon>Spiralia</taxon>
        <taxon>Lophotrochozoa</taxon>
        <taxon>Mollusca</taxon>
        <taxon>Gastropoda</taxon>
        <taxon>Heterobranchia</taxon>
        <taxon>Euthyneura</taxon>
        <taxon>Panpulmonata</taxon>
        <taxon>Sacoglossa</taxon>
        <taxon>Placobranchoidea</taxon>
        <taxon>Plakobranchidae</taxon>
        <taxon>Plakobranchus</taxon>
    </lineage>
</organism>
<evidence type="ECO:0000256" key="3">
    <source>
        <dbReference type="ARBA" id="ARBA00022917"/>
    </source>
</evidence>
<dbReference type="EMBL" id="BLXT01003735">
    <property type="protein sequence ID" value="GFO04114.1"/>
    <property type="molecule type" value="Genomic_DNA"/>
</dbReference>
<dbReference type="Pfam" id="PF14492">
    <property type="entry name" value="EFG_III"/>
    <property type="match status" value="1"/>
</dbReference>
<dbReference type="NCBIfam" id="TIGR00231">
    <property type="entry name" value="small_GTP"/>
    <property type="match status" value="1"/>
</dbReference>
<evidence type="ECO:0000256" key="2">
    <source>
        <dbReference type="ARBA" id="ARBA00022768"/>
    </source>
</evidence>
<dbReference type="Gene3D" id="3.30.70.870">
    <property type="entry name" value="Elongation Factor G (Translational Gtpase), domain 3"/>
    <property type="match status" value="1"/>
</dbReference>
<dbReference type="AlphaFoldDB" id="A0AAV4A8Y8"/>
<dbReference type="InterPro" id="IPR009022">
    <property type="entry name" value="EFG_III"/>
</dbReference>
<dbReference type="GO" id="GO:0032790">
    <property type="term" value="P:ribosome disassembly"/>
    <property type="evidence" value="ECO:0007669"/>
    <property type="project" value="TreeGrafter"/>
</dbReference>
<dbReference type="PROSITE" id="PS51722">
    <property type="entry name" value="G_TR_2"/>
    <property type="match status" value="1"/>
</dbReference>
<accession>A0AAV4A8Y8</accession>
<sequence length="656" mass="72883">MSKTRNIGIIAHIDAGKTTTTERMLFYSGFSRHLGDVDHGDTVMDYMEQERNRGITITSASITFNWKGHRVNLIDTPGHVDFTVEVERSLRVLDGAVGILDASAGVEAQTLTVWRQADHYHIPRLIFLNKMDKPGASLNLCLQSVREKLHVEPLVLNIPIGTGKDFVGVYDLVNLQSLRWDHAVGNDGRNFTNTSIDFSADDSSLLEREEIYRARSDLIGRLTDFDEHLADLVLCDTKVEDIPGEDIVRAIRAATLQHKVVPVLCGSSLRNRGVQPLLDAINFYLPSPMDISYGFAKYYGTDLCALAFKVIHDKQRGPLTFTRIYSGMLKSGANVYNINRNTTEKTSRLLQVYADELHDISTAVAGNIVAFAGLKETFTGDTLTSSSRVAQEAAKLYIHDANMSAGSETTKEEMAQQRIAGDDSEEIDTVTSEMVPVLAGMSIPDPVFFCSIEPSSISVQKQLDAALRNLQKEDPSLRVEVNTETGQTILSGMGELHLDIIRSRLEVEYGLDVDLGPLQIAYRETVLDSAEVTEVLDKELNGKRQFVHMKLSVQPDLVNREFRQLELERSPEHPLHIKHKILHAIENGVKSGLTHGSLLNFPVIHTSVHLHEFSTHYHTTLPMITACASMALQKALKVAGSVLLEPMMAMEVKPKF</sequence>
<comment type="caution">
    <text evidence="7">The sequence shown here is derived from an EMBL/GenBank/DDBJ whole genome shotgun (WGS) entry which is preliminary data.</text>
</comment>
<keyword evidence="1" id="KW-0547">Nucleotide-binding</keyword>
<dbReference type="InterPro" id="IPR053905">
    <property type="entry name" value="EF-G-like_DII"/>
</dbReference>